<evidence type="ECO:0000313" key="1">
    <source>
        <dbReference type="EMBL" id="KIM94712.1"/>
    </source>
</evidence>
<gene>
    <name evidence="1" type="ORF">OIDMADRAFT_184320</name>
</gene>
<sequence>MSSLLSYVPFFNARRPLPPVVPTDEVVPVHLFDDTPILRRATMAWTYRFSEVLNPDKLNDSLCQLFHMEGWRKLGGRYRCRPDGKLEIHIPSPFTKERPPVYYTKAHHDIRMSEHPIASKLPLATGKVAIFPGPRAFHSLALGPGTPRKFEDFIYLDLPQFSLHVTTFADGTIVGVSHSHMTAGLSGFTAVINAWSLILAGKPDVVPPFVGFHEDGMKGLLDSPTQENHVLSGKELTGWRLIYWSLRSLYESRRSPLEYRTLCIPKSTMEGVLAESRSSIAFKKSISATSTDMEPFITEGDVLAAIACRSIAQDQQPGSTRNIVTVMALDPFFRANSAFRQNAAYVQNIPTAIFFNCPASTALEASLGELALLARHAITTQATEKQIKAYMSLSAESIKKNGMKVFFGDKDMALQTMSNWLKANLFEKVDFSPAIVKEALESEPGRKRGHPTYYHCGDTGDIDEPLLIPLWTVMGADYKGNIWLSCVLSRHSWLKLFEFLESFEYSPRAKL</sequence>
<evidence type="ECO:0000313" key="2">
    <source>
        <dbReference type="Proteomes" id="UP000054321"/>
    </source>
</evidence>
<dbReference type="OrthoDB" id="21502at2759"/>
<dbReference type="InParanoid" id="A0A0C3CYH1"/>
<dbReference type="AlphaFoldDB" id="A0A0C3CYH1"/>
<name>A0A0C3CYH1_OIDMZ</name>
<dbReference type="Gene3D" id="3.30.559.10">
    <property type="entry name" value="Chloramphenicol acetyltransferase-like domain"/>
    <property type="match status" value="2"/>
</dbReference>
<dbReference type="EMBL" id="KN832889">
    <property type="protein sequence ID" value="KIM94712.1"/>
    <property type="molecule type" value="Genomic_DNA"/>
</dbReference>
<accession>A0A0C3CYH1</accession>
<organism evidence="1 2">
    <name type="scientific">Oidiodendron maius (strain Zn)</name>
    <dbReference type="NCBI Taxonomy" id="913774"/>
    <lineage>
        <taxon>Eukaryota</taxon>
        <taxon>Fungi</taxon>
        <taxon>Dikarya</taxon>
        <taxon>Ascomycota</taxon>
        <taxon>Pezizomycotina</taxon>
        <taxon>Leotiomycetes</taxon>
        <taxon>Leotiomycetes incertae sedis</taxon>
        <taxon>Myxotrichaceae</taxon>
        <taxon>Oidiodendron</taxon>
    </lineage>
</organism>
<dbReference type="HOGENOM" id="CLU_029797_2_1_1"/>
<dbReference type="STRING" id="913774.A0A0C3CYH1"/>
<reference evidence="2" key="2">
    <citation type="submission" date="2015-01" db="EMBL/GenBank/DDBJ databases">
        <title>Evolutionary Origins and Diversification of the Mycorrhizal Mutualists.</title>
        <authorList>
            <consortium name="DOE Joint Genome Institute"/>
            <consortium name="Mycorrhizal Genomics Consortium"/>
            <person name="Kohler A."/>
            <person name="Kuo A."/>
            <person name="Nagy L.G."/>
            <person name="Floudas D."/>
            <person name="Copeland A."/>
            <person name="Barry K.W."/>
            <person name="Cichocki N."/>
            <person name="Veneault-Fourrey C."/>
            <person name="LaButti K."/>
            <person name="Lindquist E.A."/>
            <person name="Lipzen A."/>
            <person name="Lundell T."/>
            <person name="Morin E."/>
            <person name="Murat C."/>
            <person name="Riley R."/>
            <person name="Ohm R."/>
            <person name="Sun H."/>
            <person name="Tunlid A."/>
            <person name="Henrissat B."/>
            <person name="Grigoriev I.V."/>
            <person name="Hibbett D.S."/>
            <person name="Martin F."/>
        </authorList>
    </citation>
    <scope>NUCLEOTIDE SEQUENCE [LARGE SCALE GENOMIC DNA]</scope>
    <source>
        <strain evidence="2">Zn</strain>
    </source>
</reference>
<dbReference type="Proteomes" id="UP000054321">
    <property type="component" value="Unassembled WGS sequence"/>
</dbReference>
<protein>
    <submittedName>
        <fullName evidence="1">Uncharacterized protein</fullName>
    </submittedName>
</protein>
<dbReference type="InterPro" id="IPR023213">
    <property type="entry name" value="CAT-like_dom_sf"/>
</dbReference>
<proteinExistence type="predicted"/>
<reference evidence="1 2" key="1">
    <citation type="submission" date="2014-04" db="EMBL/GenBank/DDBJ databases">
        <authorList>
            <consortium name="DOE Joint Genome Institute"/>
            <person name="Kuo A."/>
            <person name="Martino E."/>
            <person name="Perotto S."/>
            <person name="Kohler A."/>
            <person name="Nagy L.G."/>
            <person name="Floudas D."/>
            <person name="Copeland A."/>
            <person name="Barry K.W."/>
            <person name="Cichocki N."/>
            <person name="Veneault-Fourrey C."/>
            <person name="LaButti K."/>
            <person name="Lindquist E.A."/>
            <person name="Lipzen A."/>
            <person name="Lundell T."/>
            <person name="Morin E."/>
            <person name="Murat C."/>
            <person name="Sun H."/>
            <person name="Tunlid A."/>
            <person name="Henrissat B."/>
            <person name="Grigoriev I.V."/>
            <person name="Hibbett D.S."/>
            <person name="Martin F."/>
            <person name="Nordberg H.P."/>
            <person name="Cantor M.N."/>
            <person name="Hua S.X."/>
        </authorList>
    </citation>
    <scope>NUCLEOTIDE SEQUENCE [LARGE SCALE GENOMIC DNA]</scope>
    <source>
        <strain evidence="1 2">Zn</strain>
    </source>
</reference>
<keyword evidence="2" id="KW-1185">Reference proteome</keyword>